<reference evidence="1" key="1">
    <citation type="submission" date="2006-10" db="EMBL/GenBank/DDBJ databases">
        <authorList>
            <person name="Amadeo P."/>
            <person name="Zhao Q."/>
            <person name="Wortman J."/>
            <person name="Fraser-Liggett C."/>
            <person name="Carlton J."/>
        </authorList>
    </citation>
    <scope>NUCLEOTIDE SEQUENCE</scope>
    <source>
        <strain evidence="1">G3</strain>
    </source>
</reference>
<proteinExistence type="predicted"/>
<dbReference type="VEuPathDB" id="TrichDB:TVAG_076320"/>
<dbReference type="Proteomes" id="UP000001542">
    <property type="component" value="Unassembled WGS sequence"/>
</dbReference>
<protein>
    <submittedName>
        <fullName evidence="1">Uncharacterized protein</fullName>
    </submittedName>
</protein>
<evidence type="ECO:0000313" key="1">
    <source>
        <dbReference type="EMBL" id="EAY22885.1"/>
    </source>
</evidence>
<dbReference type="KEGG" id="tva:5468444"/>
<name>A2D9M9_TRIV3</name>
<gene>
    <name evidence="1" type="ORF">TVAG_076320</name>
</gene>
<evidence type="ECO:0000313" key="2">
    <source>
        <dbReference type="Proteomes" id="UP000001542"/>
    </source>
</evidence>
<dbReference type="RefSeq" id="XP_001583871.1">
    <property type="nucleotide sequence ID" value="XM_001583821.1"/>
</dbReference>
<sequence length="226" mass="25877">MPRFLVSGPSRSNQVRKFNKQYIPDDKIVIPNSHIPVPKGELKSFPMSLTAFKDLIKGLYNTTLFDPNAGSIEDIALVRLLDNPAHNNVYFHKYVRLESGFCYAMMIETTQIGIQSVAIIYFDEQCSLKTFRPIMGNAINRITGTLITGSQDDVYWFWEETNWGLPRPHGPIKLDPSEFERIVISFDLIEKEIQSRAKIYPKPPEDLIKPNPDDAASTMHRNGFWV</sequence>
<dbReference type="InParanoid" id="A2D9M9"/>
<organism evidence="1 2">
    <name type="scientific">Trichomonas vaginalis (strain ATCC PRA-98 / G3)</name>
    <dbReference type="NCBI Taxonomy" id="412133"/>
    <lineage>
        <taxon>Eukaryota</taxon>
        <taxon>Metamonada</taxon>
        <taxon>Parabasalia</taxon>
        <taxon>Trichomonadida</taxon>
        <taxon>Trichomonadidae</taxon>
        <taxon>Trichomonas</taxon>
    </lineage>
</organism>
<reference evidence="1" key="2">
    <citation type="journal article" date="2007" name="Science">
        <title>Draft genome sequence of the sexually transmitted pathogen Trichomonas vaginalis.</title>
        <authorList>
            <person name="Carlton J.M."/>
            <person name="Hirt R.P."/>
            <person name="Silva J.C."/>
            <person name="Delcher A.L."/>
            <person name="Schatz M."/>
            <person name="Zhao Q."/>
            <person name="Wortman J.R."/>
            <person name="Bidwell S.L."/>
            <person name="Alsmark U.C.M."/>
            <person name="Besteiro S."/>
            <person name="Sicheritz-Ponten T."/>
            <person name="Noel C.J."/>
            <person name="Dacks J.B."/>
            <person name="Foster P.G."/>
            <person name="Simillion C."/>
            <person name="Van de Peer Y."/>
            <person name="Miranda-Saavedra D."/>
            <person name="Barton G.J."/>
            <person name="Westrop G.D."/>
            <person name="Mueller S."/>
            <person name="Dessi D."/>
            <person name="Fiori P.L."/>
            <person name="Ren Q."/>
            <person name="Paulsen I."/>
            <person name="Zhang H."/>
            <person name="Bastida-Corcuera F.D."/>
            <person name="Simoes-Barbosa A."/>
            <person name="Brown M.T."/>
            <person name="Hayes R.D."/>
            <person name="Mukherjee M."/>
            <person name="Okumura C.Y."/>
            <person name="Schneider R."/>
            <person name="Smith A.J."/>
            <person name="Vanacova S."/>
            <person name="Villalvazo M."/>
            <person name="Haas B.J."/>
            <person name="Pertea M."/>
            <person name="Feldblyum T.V."/>
            <person name="Utterback T.R."/>
            <person name="Shu C.L."/>
            <person name="Osoegawa K."/>
            <person name="de Jong P.J."/>
            <person name="Hrdy I."/>
            <person name="Horvathova L."/>
            <person name="Zubacova Z."/>
            <person name="Dolezal P."/>
            <person name="Malik S.B."/>
            <person name="Logsdon J.M. Jr."/>
            <person name="Henze K."/>
            <person name="Gupta A."/>
            <person name="Wang C.C."/>
            <person name="Dunne R.L."/>
            <person name="Upcroft J.A."/>
            <person name="Upcroft P."/>
            <person name="White O."/>
            <person name="Salzberg S.L."/>
            <person name="Tang P."/>
            <person name="Chiu C.-H."/>
            <person name="Lee Y.-S."/>
            <person name="Embley T.M."/>
            <person name="Coombs G.H."/>
            <person name="Mottram J.C."/>
            <person name="Tachezy J."/>
            <person name="Fraser-Liggett C.M."/>
            <person name="Johnson P.J."/>
        </authorList>
    </citation>
    <scope>NUCLEOTIDE SEQUENCE [LARGE SCALE GENOMIC DNA]</scope>
    <source>
        <strain evidence="1">G3</strain>
    </source>
</reference>
<keyword evidence="2" id="KW-1185">Reference proteome</keyword>
<dbReference type="AlphaFoldDB" id="A2D9M9"/>
<dbReference type="EMBL" id="DS113181">
    <property type="protein sequence ID" value="EAY22885.1"/>
    <property type="molecule type" value="Genomic_DNA"/>
</dbReference>
<dbReference type="VEuPathDB" id="TrichDB:TVAGG3_0292710"/>
<accession>A2D9M9</accession>